<feature type="binding site" evidence="7">
    <location>
        <position position="197"/>
    </location>
    <ligand>
        <name>L-glutamate</name>
        <dbReference type="ChEBI" id="CHEBI:29985"/>
    </ligand>
</feature>
<dbReference type="Proteomes" id="UP000188243">
    <property type="component" value="Chromosome"/>
</dbReference>
<keyword evidence="1 7" id="KW-0436">Ligase</keyword>
<keyword evidence="2 7" id="KW-0479">Metal-binding</keyword>
<dbReference type="AlphaFoldDB" id="A0A1Q2GVI6"/>
<dbReference type="STRING" id="247523.B0W48_04455"/>
<feature type="domain" description="Glutamyl/glutaminyl-tRNA synthetase class Ib catalytic" evidence="9">
    <location>
        <begin position="14"/>
        <end position="242"/>
    </location>
</feature>
<feature type="binding site" evidence="7">
    <location>
        <position position="238"/>
    </location>
    <ligand>
        <name>ATP</name>
        <dbReference type="ChEBI" id="CHEBI:30616"/>
    </ligand>
</feature>
<feature type="short sequence motif" description="'KMSKS' region" evidence="7">
    <location>
        <begin position="235"/>
        <end position="239"/>
    </location>
</feature>
<comment type="function">
    <text evidence="7">Catalyzes the tRNA-independent activation of glutamate in presence of ATP and the subsequent transfer of glutamate onto a tRNA(Asp). Glutamate is transferred on the 2-amino-5-(4,5-dihydroxy-2-cyclopenten-1-yl) moiety of the queuosine in the wobble position of the QUC anticodon.</text>
</comment>
<evidence type="ECO:0000313" key="10">
    <source>
        <dbReference type="EMBL" id="AQP99124.1"/>
    </source>
</evidence>
<dbReference type="InterPro" id="IPR000924">
    <property type="entry name" value="Glu/Gln-tRNA-synth"/>
</dbReference>
<evidence type="ECO:0000256" key="6">
    <source>
        <dbReference type="ARBA" id="ARBA00023146"/>
    </source>
</evidence>
<comment type="similarity">
    <text evidence="7">Belongs to the class-I aminoacyl-tRNA synthetase family. GluQ subfamily.</text>
</comment>
<accession>A0A1Q2GVI6</accession>
<evidence type="ECO:0000259" key="9">
    <source>
        <dbReference type="Pfam" id="PF00749"/>
    </source>
</evidence>
<dbReference type="InterPro" id="IPR020058">
    <property type="entry name" value="Glu/Gln-tRNA-synth_Ib_cat-dom"/>
</dbReference>
<gene>
    <name evidence="7" type="primary">gluQ</name>
    <name evidence="10" type="ORF">B0W48_04455</name>
</gene>
<dbReference type="Pfam" id="PF00749">
    <property type="entry name" value="tRNA-synt_1c"/>
    <property type="match status" value="1"/>
</dbReference>
<keyword evidence="6 7" id="KW-0030">Aminoacyl-tRNA synthetase</keyword>
<dbReference type="NCBIfam" id="NF004314">
    <property type="entry name" value="PRK05710.1-3"/>
    <property type="match status" value="1"/>
</dbReference>
<keyword evidence="3 7" id="KW-0547">Nucleotide-binding</keyword>
<dbReference type="GO" id="GO:0005829">
    <property type="term" value="C:cytosol"/>
    <property type="evidence" value="ECO:0007669"/>
    <property type="project" value="TreeGrafter"/>
</dbReference>
<evidence type="ECO:0000256" key="1">
    <source>
        <dbReference type="ARBA" id="ARBA00022598"/>
    </source>
</evidence>
<reference evidence="10 11" key="1">
    <citation type="submission" date="2017-02" db="EMBL/GenBank/DDBJ databases">
        <title>Complete genome sequence of the cold-active Pseudoalteromonas aliena strain EH1 isolated from Arctic seawater.</title>
        <authorList>
            <person name="Kim E."/>
            <person name="Heo E."/>
            <person name="Kim H."/>
            <person name="Kim D."/>
        </authorList>
    </citation>
    <scope>NUCLEOTIDE SEQUENCE [LARGE SCALE GENOMIC DNA]</scope>
    <source>
        <strain evidence="10 11">EH1</strain>
    </source>
</reference>
<dbReference type="GO" id="GO:0004818">
    <property type="term" value="F:glutamate-tRNA ligase activity"/>
    <property type="evidence" value="ECO:0007669"/>
    <property type="project" value="TreeGrafter"/>
</dbReference>
<keyword evidence="5 7" id="KW-0067">ATP-binding</keyword>
<feature type="binding site" evidence="7">
    <location>
        <position position="110"/>
    </location>
    <ligand>
        <name>Zn(2+)</name>
        <dbReference type="ChEBI" id="CHEBI:29105"/>
    </ligand>
</feature>
<dbReference type="PRINTS" id="PR00987">
    <property type="entry name" value="TRNASYNTHGLU"/>
</dbReference>
<dbReference type="HAMAP" id="MF_01428">
    <property type="entry name" value="Glu_Q_tRNA_synth"/>
    <property type="match status" value="1"/>
</dbReference>
<protein>
    <recommendedName>
        <fullName evidence="7">Glutamyl-Q tRNA(Asp) synthetase</fullName>
        <shortName evidence="7">Glu-Q-RSs</shortName>
        <ecNumber evidence="7">6.1.1.-</ecNumber>
    </recommendedName>
</protein>
<dbReference type="GO" id="GO:0006400">
    <property type="term" value="P:tRNA modification"/>
    <property type="evidence" value="ECO:0007669"/>
    <property type="project" value="InterPro"/>
</dbReference>
<dbReference type="KEGG" id="paln:B0W48_04455"/>
<evidence type="ECO:0000256" key="7">
    <source>
        <dbReference type="HAMAP-Rule" id="MF_01428"/>
    </source>
</evidence>
<dbReference type="Gene3D" id="3.90.800.10">
    <property type="entry name" value="Glutamyl-tRNA Synthetase, Domain 3"/>
    <property type="match status" value="1"/>
</dbReference>
<feature type="binding site" evidence="7">
    <location>
        <position position="122"/>
    </location>
    <ligand>
        <name>Zn(2+)</name>
        <dbReference type="ChEBI" id="CHEBI:29105"/>
    </ligand>
</feature>
<proteinExistence type="inferred from homology"/>
<dbReference type="GO" id="GO:0005524">
    <property type="term" value="F:ATP binding"/>
    <property type="evidence" value="ECO:0007669"/>
    <property type="project" value="UniProtKB-KW"/>
</dbReference>
<evidence type="ECO:0000256" key="4">
    <source>
        <dbReference type="ARBA" id="ARBA00022833"/>
    </source>
</evidence>
<keyword evidence="4 7" id="KW-0862">Zinc</keyword>
<evidence type="ECO:0000256" key="8">
    <source>
        <dbReference type="RuleBase" id="RU363037"/>
    </source>
</evidence>
<dbReference type="RefSeq" id="WP_077535822.1">
    <property type="nucleotide sequence ID" value="NZ_CANLYY010000039.1"/>
</dbReference>
<evidence type="ECO:0000313" key="11">
    <source>
        <dbReference type="Proteomes" id="UP000188243"/>
    </source>
</evidence>
<comment type="cofactor">
    <cofactor evidence="7">
        <name>Zn(2+)</name>
        <dbReference type="ChEBI" id="CHEBI:29105"/>
    </cofactor>
    <text evidence="7">Binds 1 zinc ion per subunit.</text>
</comment>
<keyword evidence="8" id="KW-0648">Protein biosynthesis</keyword>
<evidence type="ECO:0000256" key="3">
    <source>
        <dbReference type="ARBA" id="ARBA00022741"/>
    </source>
</evidence>
<feature type="binding site" evidence="7">
    <location>
        <position position="126"/>
    </location>
    <ligand>
        <name>Zn(2+)</name>
        <dbReference type="ChEBI" id="CHEBI:29105"/>
    </ligand>
</feature>
<dbReference type="InterPro" id="IPR049940">
    <property type="entry name" value="GluQ/Sye"/>
</dbReference>
<dbReference type="NCBIfam" id="TIGR03838">
    <property type="entry name" value="queuosine_YadB"/>
    <property type="match status" value="1"/>
</dbReference>
<name>A0A1Q2GVI6_9GAMM</name>
<dbReference type="EC" id="6.1.1.-" evidence="7"/>
<dbReference type="InterPro" id="IPR022380">
    <property type="entry name" value="Glu-Q_tRNA(Asp)_Synthase"/>
</dbReference>
<dbReference type="GO" id="GO:0006424">
    <property type="term" value="P:glutamyl-tRNA aminoacylation"/>
    <property type="evidence" value="ECO:0007669"/>
    <property type="project" value="InterPro"/>
</dbReference>
<feature type="short sequence motif" description="'HIGH' region" evidence="7">
    <location>
        <begin position="19"/>
        <end position="29"/>
    </location>
</feature>
<dbReference type="EMBL" id="CP019628">
    <property type="protein sequence ID" value="AQP99124.1"/>
    <property type="molecule type" value="Genomic_DNA"/>
</dbReference>
<dbReference type="PANTHER" id="PTHR43311">
    <property type="entry name" value="GLUTAMATE--TRNA LIGASE"/>
    <property type="match status" value="1"/>
</dbReference>
<dbReference type="InterPro" id="IPR014729">
    <property type="entry name" value="Rossmann-like_a/b/a_fold"/>
</dbReference>
<dbReference type="FunFam" id="3.40.50.620:FF:000093">
    <property type="entry name" value="Glutamyl-Q tRNA(Asp) synthetase"/>
    <property type="match status" value="1"/>
</dbReference>
<evidence type="ECO:0000256" key="5">
    <source>
        <dbReference type="ARBA" id="ARBA00022840"/>
    </source>
</evidence>
<feature type="binding site" evidence="7">
    <location>
        <begin position="16"/>
        <end position="20"/>
    </location>
    <ligand>
        <name>L-glutamate</name>
        <dbReference type="ChEBI" id="CHEBI:29985"/>
    </ligand>
</feature>
<dbReference type="GO" id="GO:0008270">
    <property type="term" value="F:zinc ion binding"/>
    <property type="evidence" value="ECO:0007669"/>
    <property type="project" value="UniProtKB-UniRule"/>
</dbReference>
<evidence type="ECO:0000256" key="2">
    <source>
        <dbReference type="ARBA" id="ARBA00022723"/>
    </source>
</evidence>
<dbReference type="PANTHER" id="PTHR43311:SF1">
    <property type="entry name" value="GLUTAMYL-Q TRNA(ASP) SYNTHETASE"/>
    <property type="match status" value="1"/>
</dbReference>
<dbReference type="Gene3D" id="3.40.50.620">
    <property type="entry name" value="HUPs"/>
    <property type="match status" value="1"/>
</dbReference>
<feature type="binding site" evidence="7">
    <location>
        <position position="108"/>
    </location>
    <ligand>
        <name>Zn(2+)</name>
        <dbReference type="ChEBI" id="CHEBI:29105"/>
    </ligand>
</feature>
<feature type="binding site" evidence="7">
    <location>
        <position position="179"/>
    </location>
    <ligand>
        <name>L-glutamate</name>
        <dbReference type="ChEBI" id="CHEBI:29985"/>
    </ligand>
</feature>
<dbReference type="SUPFAM" id="SSF52374">
    <property type="entry name" value="Nucleotidylyl transferase"/>
    <property type="match status" value="1"/>
</dbReference>
<sequence length="314" mass="34915">MSPTAVTAPMRKYRGRFAPSPSGPLHFGSLVAAVGSYLDAKANKGKWLVRIEDIDTTRVIKNADTDILNILQAYALYWDEPVVYQTQRLTLYQEIVDSLQKQQLVYGCNCTRKQIKLLGGIYQGHCKSLNNTIDSSALRLTQCHATTQFNDLIQGDITVNTALAHEDYLIKRSDGLFAYQLVVVVDDIEQGINRIVRGADLIEPTARQISLFKQLNAAIPEFAHLPLAVAEPGFKLSKQNYAPAISKSNPKPALISAFEFLGLPTHANLMDLTIEQLMAWGVDIFSLKQVPHVPEIQISQHPTSQVIQFTQLSK</sequence>
<organism evidence="10 11">
    <name type="scientific">Pseudoalteromonas aliena</name>
    <dbReference type="NCBI Taxonomy" id="247523"/>
    <lineage>
        <taxon>Bacteria</taxon>
        <taxon>Pseudomonadati</taxon>
        <taxon>Pseudomonadota</taxon>
        <taxon>Gammaproteobacteria</taxon>
        <taxon>Alteromonadales</taxon>
        <taxon>Pseudoalteromonadaceae</taxon>
        <taxon>Pseudoalteromonas</taxon>
    </lineage>
</organism>
<feature type="binding site" evidence="7">
    <location>
        <position position="52"/>
    </location>
    <ligand>
        <name>L-glutamate</name>
        <dbReference type="ChEBI" id="CHEBI:29985"/>
    </ligand>
</feature>